<dbReference type="PANTHER" id="PTHR10668">
    <property type="entry name" value="PHYTOENE DEHYDROGENASE"/>
    <property type="match status" value="1"/>
</dbReference>
<protein>
    <submittedName>
        <fullName evidence="2">Uncharacterized protein</fullName>
    </submittedName>
</protein>
<gene>
    <name evidence="2" type="ORF">VCS650_LOCUS42363</name>
</gene>
<dbReference type="OrthoDB" id="7777654at2759"/>
<evidence type="ECO:0000313" key="2">
    <source>
        <dbReference type="EMBL" id="CAF1503208.1"/>
    </source>
</evidence>
<feature type="non-terminal residue" evidence="2">
    <location>
        <position position="468"/>
    </location>
</feature>
<dbReference type="EMBL" id="CAJNON010002199">
    <property type="protein sequence ID" value="CAF1503208.1"/>
    <property type="molecule type" value="Genomic_DNA"/>
</dbReference>
<dbReference type="Proteomes" id="UP000663891">
    <property type="component" value="Unassembled WGS sequence"/>
</dbReference>
<comment type="similarity">
    <text evidence="1">Belongs to the carotenoid/retinoid oxidoreductase family.</text>
</comment>
<dbReference type="AlphaFoldDB" id="A0A815TBV1"/>
<evidence type="ECO:0000256" key="1">
    <source>
        <dbReference type="ARBA" id="ARBA00006046"/>
    </source>
</evidence>
<dbReference type="InterPro" id="IPR036188">
    <property type="entry name" value="FAD/NAD-bd_sf"/>
</dbReference>
<dbReference type="PANTHER" id="PTHR10668:SF103">
    <property type="entry name" value="PYRIDINE NUCLEOTIDE-DISULFIDE OXIDOREDUCTASE DOMAIN-CONTAINING PROTEIN 2"/>
    <property type="match status" value="1"/>
</dbReference>
<dbReference type="Gene3D" id="3.50.50.60">
    <property type="entry name" value="FAD/NAD(P)-binding domain"/>
    <property type="match status" value="2"/>
</dbReference>
<organism evidence="2 3">
    <name type="scientific">Adineta steineri</name>
    <dbReference type="NCBI Taxonomy" id="433720"/>
    <lineage>
        <taxon>Eukaryota</taxon>
        <taxon>Metazoa</taxon>
        <taxon>Spiralia</taxon>
        <taxon>Gnathifera</taxon>
        <taxon>Rotifera</taxon>
        <taxon>Eurotatoria</taxon>
        <taxon>Bdelloidea</taxon>
        <taxon>Adinetida</taxon>
        <taxon>Adinetidae</taxon>
        <taxon>Adineta</taxon>
    </lineage>
</organism>
<evidence type="ECO:0000313" key="3">
    <source>
        <dbReference type="Proteomes" id="UP000663891"/>
    </source>
</evidence>
<sequence length="468" mass="51954">MGGVSNAIASSARAAGVEIRTNCSVKHIDIRNSKVEGVVLENGEEIKGKIVASNATGYTTFKDLILNDVIQTNTELVELKRHILQMDYSSGTTKINLALSGLPNFLADPNKTNNEFQPHHQCTIHMNSESIPNLHTAYQEALNGKPSKHPLIEMVIPSTLDPTIAPKGCHVALLFTQYTPYRLPNGKQIEINDEYKENYYRTVINEIEQYAPGFEKLIIGRDMLFPSDLEEQFSLTGGNIFHDAWYYVQGGMGGVSNAIASSARAAGVEIRTNCSVKHIDIRNSKVEGVVLENGEGIKGKIVASNATGYTTFKDLILNDVIQTNAELVELKRHILQMDYSSGTTKINLALSGLPNFLADPNKTNNEFQPHHQCTIHMNSESIPNLHTAYQEALNGKPSKHPLIEMVIPSTLDPTIAPKGCHVALLFTQYTPYRLPNGKQIEINDEYKENYYRTVINEIEQYAPGFEKL</sequence>
<reference evidence="2" key="1">
    <citation type="submission" date="2021-02" db="EMBL/GenBank/DDBJ databases">
        <authorList>
            <person name="Nowell W R."/>
        </authorList>
    </citation>
    <scope>NUCLEOTIDE SEQUENCE</scope>
</reference>
<proteinExistence type="inferred from homology"/>
<accession>A0A815TBV1</accession>
<dbReference type="SUPFAM" id="SSF51905">
    <property type="entry name" value="FAD/NAD(P)-binding domain"/>
    <property type="match status" value="2"/>
</dbReference>
<comment type="caution">
    <text evidence="2">The sequence shown here is derived from an EMBL/GenBank/DDBJ whole genome shotgun (WGS) entry which is preliminary data.</text>
</comment>
<name>A0A815TBV1_9BILA</name>